<keyword evidence="10" id="KW-1185">Reference proteome</keyword>
<dbReference type="GO" id="GO:0020037">
    <property type="term" value="F:heme binding"/>
    <property type="evidence" value="ECO:0007669"/>
    <property type="project" value="InterPro"/>
</dbReference>
<proteinExistence type="inferred from homology"/>
<reference evidence="10" key="2">
    <citation type="journal article" date="2017" name="J. Anim. Genet.">
        <title>Multiple reference genome sequences of hot pepper reveal the massive evolution of plant disease resistance genes by retroduplication.</title>
        <authorList>
            <person name="Kim S."/>
            <person name="Park J."/>
            <person name="Yeom S.-I."/>
            <person name="Kim Y.-M."/>
            <person name="Seo E."/>
            <person name="Kim K.-T."/>
            <person name="Kim M.-S."/>
            <person name="Lee J.M."/>
            <person name="Cheong K."/>
            <person name="Shin H.-S."/>
            <person name="Kim S.-B."/>
            <person name="Han K."/>
            <person name="Lee J."/>
            <person name="Park M."/>
            <person name="Lee H.-A."/>
            <person name="Lee H.-Y."/>
            <person name="Lee Y."/>
            <person name="Oh S."/>
            <person name="Lee J.H."/>
            <person name="Choi E."/>
            <person name="Choi E."/>
            <person name="Lee S.E."/>
            <person name="Jeon J."/>
            <person name="Kim H."/>
            <person name="Choi G."/>
            <person name="Song H."/>
            <person name="Lee J."/>
            <person name="Lee S.-C."/>
            <person name="Kwon J.-K."/>
            <person name="Lee H.-Y."/>
            <person name="Koo N."/>
            <person name="Hong Y."/>
            <person name="Kim R.W."/>
            <person name="Kang W.-H."/>
            <person name="Huh J.H."/>
            <person name="Kang B.-C."/>
            <person name="Yang T.-J."/>
            <person name="Lee Y.-H."/>
            <person name="Bennetzen J.L."/>
            <person name="Choi D."/>
        </authorList>
    </citation>
    <scope>NUCLEOTIDE SEQUENCE [LARGE SCALE GENOMIC DNA]</scope>
    <source>
        <strain evidence="10">cv. PBC81</strain>
    </source>
</reference>
<evidence type="ECO:0000256" key="8">
    <source>
        <dbReference type="RuleBase" id="RU000461"/>
    </source>
</evidence>
<comment type="cofactor">
    <cofactor evidence="7">
        <name>heme</name>
        <dbReference type="ChEBI" id="CHEBI:30413"/>
    </cofactor>
</comment>
<dbReference type="Gene3D" id="1.10.630.10">
    <property type="entry name" value="Cytochrome P450"/>
    <property type="match status" value="1"/>
</dbReference>
<dbReference type="PRINTS" id="PR00465">
    <property type="entry name" value="EP450IV"/>
</dbReference>
<dbReference type="PRINTS" id="PR00385">
    <property type="entry name" value="P450"/>
</dbReference>
<feature type="binding site" description="axial binding residue" evidence="7">
    <location>
        <position position="146"/>
    </location>
    <ligand>
        <name>heme</name>
        <dbReference type="ChEBI" id="CHEBI:30413"/>
    </ligand>
    <ligandPart>
        <name>Fe</name>
        <dbReference type="ChEBI" id="CHEBI:18248"/>
    </ligandPart>
</feature>
<dbReference type="InterPro" id="IPR001128">
    <property type="entry name" value="Cyt_P450"/>
</dbReference>
<evidence type="ECO:0000313" key="10">
    <source>
        <dbReference type="Proteomes" id="UP000224567"/>
    </source>
</evidence>
<evidence type="ECO:0000256" key="1">
    <source>
        <dbReference type="ARBA" id="ARBA00010617"/>
    </source>
</evidence>
<dbReference type="InterPro" id="IPR036396">
    <property type="entry name" value="Cyt_P450_sf"/>
</dbReference>
<dbReference type="GO" id="GO:0016705">
    <property type="term" value="F:oxidoreductase activity, acting on paired donors, with incorporation or reduction of molecular oxygen"/>
    <property type="evidence" value="ECO:0007669"/>
    <property type="project" value="InterPro"/>
</dbReference>
<dbReference type="InterPro" id="IPR017972">
    <property type="entry name" value="Cyt_P450_CS"/>
</dbReference>
<accession>A0A2G2VG83</accession>
<dbReference type="EMBL" id="MLFT02000012">
    <property type="protein sequence ID" value="PHT32000.1"/>
    <property type="molecule type" value="Genomic_DNA"/>
</dbReference>
<evidence type="ECO:0000256" key="7">
    <source>
        <dbReference type="PIRSR" id="PIRSR602403-1"/>
    </source>
</evidence>
<dbReference type="OrthoDB" id="1299246at2759"/>
<keyword evidence="2 7" id="KW-0349">Heme</keyword>
<dbReference type="STRING" id="33114.A0A2G2VG83"/>
<evidence type="ECO:0000256" key="5">
    <source>
        <dbReference type="ARBA" id="ARBA00023004"/>
    </source>
</evidence>
<evidence type="ECO:0000256" key="6">
    <source>
        <dbReference type="ARBA" id="ARBA00023033"/>
    </source>
</evidence>
<evidence type="ECO:0000256" key="3">
    <source>
        <dbReference type="ARBA" id="ARBA00022723"/>
    </source>
</evidence>
<evidence type="ECO:0000256" key="2">
    <source>
        <dbReference type="ARBA" id="ARBA00022617"/>
    </source>
</evidence>
<dbReference type="GO" id="GO:0004497">
    <property type="term" value="F:monooxygenase activity"/>
    <property type="evidence" value="ECO:0007669"/>
    <property type="project" value="UniProtKB-KW"/>
</dbReference>
<dbReference type="InterPro" id="IPR052306">
    <property type="entry name" value="CYP450_71D"/>
</dbReference>
<keyword evidence="5 7" id="KW-0408">Iron</keyword>
<evidence type="ECO:0000256" key="4">
    <source>
        <dbReference type="ARBA" id="ARBA00023002"/>
    </source>
</evidence>
<keyword evidence="3 7" id="KW-0479">Metal-binding</keyword>
<sequence>MQDIFVAGTETSFIVLTLAFAEMMKNPHTMARAQSEVSQVFKGKKKYDEDLEKLTYLNLVVKETLRLHPPAPLLLPREYREQTDINGYTIPLKTSTNHWMGTHKSQEILKVGMILSFIPERFENSSIDFIGNHFEFVPFGAGRRMCPGILFGLANVTYPQAQLLFNFNWEIPNET</sequence>
<comment type="caution">
    <text evidence="9">The sequence shown here is derived from an EMBL/GenBank/DDBJ whole genome shotgun (WGS) entry which is preliminary data.</text>
</comment>
<dbReference type="Pfam" id="PF00067">
    <property type="entry name" value="p450"/>
    <property type="match status" value="1"/>
</dbReference>
<keyword evidence="6 8" id="KW-0503">Monooxygenase</keyword>
<dbReference type="PROSITE" id="PS00086">
    <property type="entry name" value="CYTOCHROME_P450"/>
    <property type="match status" value="1"/>
</dbReference>
<dbReference type="Proteomes" id="UP000224567">
    <property type="component" value="Unassembled WGS sequence"/>
</dbReference>
<protein>
    <submittedName>
        <fullName evidence="9">Uncharacterized protein</fullName>
    </submittedName>
</protein>
<dbReference type="GO" id="GO:0005506">
    <property type="term" value="F:iron ion binding"/>
    <property type="evidence" value="ECO:0007669"/>
    <property type="project" value="InterPro"/>
</dbReference>
<dbReference type="PANTHER" id="PTHR47953:SF20">
    <property type="entry name" value="CYTOCHROME P450"/>
    <property type="match status" value="1"/>
</dbReference>
<evidence type="ECO:0000313" key="9">
    <source>
        <dbReference type="EMBL" id="PHT32000.1"/>
    </source>
</evidence>
<keyword evidence="4 8" id="KW-0560">Oxidoreductase</keyword>
<organism evidence="9 10">
    <name type="scientific">Capsicum baccatum</name>
    <name type="common">Peruvian pepper</name>
    <dbReference type="NCBI Taxonomy" id="33114"/>
    <lineage>
        <taxon>Eukaryota</taxon>
        <taxon>Viridiplantae</taxon>
        <taxon>Streptophyta</taxon>
        <taxon>Embryophyta</taxon>
        <taxon>Tracheophyta</taxon>
        <taxon>Spermatophyta</taxon>
        <taxon>Magnoliopsida</taxon>
        <taxon>eudicotyledons</taxon>
        <taxon>Gunneridae</taxon>
        <taxon>Pentapetalae</taxon>
        <taxon>asterids</taxon>
        <taxon>lamiids</taxon>
        <taxon>Solanales</taxon>
        <taxon>Solanaceae</taxon>
        <taxon>Solanoideae</taxon>
        <taxon>Capsiceae</taxon>
        <taxon>Capsicum</taxon>
    </lineage>
</organism>
<dbReference type="PANTHER" id="PTHR47953">
    <property type="entry name" value="OS08G0105600 PROTEIN"/>
    <property type="match status" value="1"/>
</dbReference>
<dbReference type="SUPFAM" id="SSF48264">
    <property type="entry name" value="Cytochrome P450"/>
    <property type="match status" value="1"/>
</dbReference>
<dbReference type="InterPro" id="IPR002403">
    <property type="entry name" value="Cyt_P450_E_grp-IV"/>
</dbReference>
<dbReference type="AlphaFoldDB" id="A0A2G2VG83"/>
<comment type="similarity">
    <text evidence="1 8">Belongs to the cytochrome P450 family.</text>
</comment>
<gene>
    <name evidence="9" type="ORF">CQW23_28337</name>
</gene>
<name>A0A2G2VG83_CAPBA</name>
<reference evidence="9 10" key="1">
    <citation type="journal article" date="2017" name="Genome Biol.">
        <title>New reference genome sequences of hot pepper reveal the massive evolution of plant disease-resistance genes by retroduplication.</title>
        <authorList>
            <person name="Kim S."/>
            <person name="Park J."/>
            <person name="Yeom S.I."/>
            <person name="Kim Y.M."/>
            <person name="Seo E."/>
            <person name="Kim K.T."/>
            <person name="Kim M.S."/>
            <person name="Lee J.M."/>
            <person name="Cheong K."/>
            <person name="Shin H.S."/>
            <person name="Kim S.B."/>
            <person name="Han K."/>
            <person name="Lee J."/>
            <person name="Park M."/>
            <person name="Lee H.A."/>
            <person name="Lee H.Y."/>
            <person name="Lee Y."/>
            <person name="Oh S."/>
            <person name="Lee J.H."/>
            <person name="Choi E."/>
            <person name="Choi E."/>
            <person name="Lee S.E."/>
            <person name="Jeon J."/>
            <person name="Kim H."/>
            <person name="Choi G."/>
            <person name="Song H."/>
            <person name="Lee J."/>
            <person name="Lee S.C."/>
            <person name="Kwon J.K."/>
            <person name="Lee H.Y."/>
            <person name="Koo N."/>
            <person name="Hong Y."/>
            <person name="Kim R.W."/>
            <person name="Kang W.H."/>
            <person name="Huh J.H."/>
            <person name="Kang B.C."/>
            <person name="Yang T.J."/>
            <person name="Lee Y.H."/>
            <person name="Bennetzen J.L."/>
            <person name="Choi D."/>
        </authorList>
    </citation>
    <scope>NUCLEOTIDE SEQUENCE [LARGE SCALE GENOMIC DNA]</scope>
    <source>
        <strain evidence="10">cv. PBC81</strain>
    </source>
</reference>